<dbReference type="Pfam" id="PF00015">
    <property type="entry name" value="MCPsignal"/>
    <property type="match status" value="1"/>
</dbReference>
<dbReference type="InterPro" id="IPR004089">
    <property type="entry name" value="MCPsignal_dom"/>
</dbReference>
<feature type="coiled-coil region" evidence="4">
    <location>
        <begin position="259"/>
        <end position="335"/>
    </location>
</feature>
<dbReference type="RefSeq" id="WP_100759068.1">
    <property type="nucleotide sequence ID" value="NZ_NPDT01000004.1"/>
</dbReference>
<feature type="transmembrane region" description="Helical" evidence="5">
    <location>
        <begin position="34"/>
        <end position="57"/>
    </location>
</feature>
<dbReference type="PANTHER" id="PTHR43531">
    <property type="entry name" value="PROTEIN ICFG"/>
    <property type="match status" value="1"/>
</dbReference>
<protein>
    <recommendedName>
        <fullName evidence="6">Methyl-accepting transducer domain-containing protein</fullName>
    </recommendedName>
</protein>
<reference evidence="7 8" key="1">
    <citation type="submission" date="2017-07" db="EMBL/GenBank/DDBJ databases">
        <title>Leptospira spp. isolated from tropical soils.</title>
        <authorList>
            <person name="Thibeaux R."/>
            <person name="Iraola G."/>
            <person name="Ferres I."/>
            <person name="Bierque E."/>
            <person name="Girault D."/>
            <person name="Soupe-Gilbert M.-E."/>
            <person name="Picardeau M."/>
            <person name="Goarant C."/>
        </authorList>
    </citation>
    <scope>NUCLEOTIDE SEQUENCE [LARGE SCALE GENOMIC DNA]</scope>
    <source>
        <strain evidence="7 8">FH2-C-A2</strain>
    </source>
</reference>
<dbReference type="AlphaFoldDB" id="A0A2M9ZB13"/>
<keyword evidence="5" id="KW-1133">Transmembrane helix</keyword>
<keyword evidence="5" id="KW-0472">Membrane</keyword>
<dbReference type="InterPro" id="IPR051310">
    <property type="entry name" value="MCP_chemotaxis"/>
</dbReference>
<comment type="caution">
    <text evidence="7">The sequence shown here is derived from an EMBL/GenBank/DDBJ whole genome shotgun (WGS) entry which is preliminary data.</text>
</comment>
<feature type="transmembrane region" description="Helical" evidence="5">
    <location>
        <begin position="69"/>
        <end position="88"/>
    </location>
</feature>
<dbReference type="Proteomes" id="UP000231912">
    <property type="component" value="Unassembled WGS sequence"/>
</dbReference>
<dbReference type="GO" id="GO:0004888">
    <property type="term" value="F:transmembrane signaling receptor activity"/>
    <property type="evidence" value="ECO:0007669"/>
    <property type="project" value="TreeGrafter"/>
</dbReference>
<dbReference type="SUPFAM" id="SSF58104">
    <property type="entry name" value="Methyl-accepting chemotaxis protein (MCP) signaling domain"/>
    <property type="match status" value="1"/>
</dbReference>
<evidence type="ECO:0000313" key="8">
    <source>
        <dbReference type="Proteomes" id="UP000231912"/>
    </source>
</evidence>
<evidence type="ECO:0000313" key="7">
    <source>
        <dbReference type="EMBL" id="PJZ65609.1"/>
    </source>
</evidence>
<accession>A0A2M9ZB13</accession>
<dbReference type="Gene3D" id="1.10.287.950">
    <property type="entry name" value="Methyl-accepting chemotaxis protein"/>
    <property type="match status" value="1"/>
</dbReference>
<evidence type="ECO:0000256" key="2">
    <source>
        <dbReference type="ARBA" id="ARBA00029447"/>
    </source>
</evidence>
<evidence type="ECO:0000256" key="1">
    <source>
        <dbReference type="ARBA" id="ARBA00022500"/>
    </source>
</evidence>
<feature type="domain" description="Methyl-accepting transducer" evidence="6">
    <location>
        <begin position="244"/>
        <end position="480"/>
    </location>
</feature>
<keyword evidence="3" id="KW-0807">Transducer</keyword>
<keyword evidence="1" id="KW-0145">Chemotaxis</keyword>
<feature type="transmembrane region" description="Helical" evidence="5">
    <location>
        <begin position="125"/>
        <end position="146"/>
    </location>
</feature>
<proteinExistence type="inferred from homology"/>
<name>A0A2M9ZB13_9LEPT</name>
<comment type="similarity">
    <text evidence="2">Belongs to the methyl-accepting chemotaxis (MCP) protein family.</text>
</comment>
<dbReference type="GO" id="GO:0007165">
    <property type="term" value="P:signal transduction"/>
    <property type="evidence" value="ECO:0007669"/>
    <property type="project" value="UniProtKB-KW"/>
</dbReference>
<dbReference type="EMBL" id="NPDT01000004">
    <property type="protein sequence ID" value="PJZ65609.1"/>
    <property type="molecule type" value="Genomic_DNA"/>
</dbReference>
<dbReference type="SMART" id="SM00283">
    <property type="entry name" value="MA"/>
    <property type="match status" value="1"/>
</dbReference>
<dbReference type="GO" id="GO:0005886">
    <property type="term" value="C:plasma membrane"/>
    <property type="evidence" value="ECO:0007669"/>
    <property type="project" value="TreeGrafter"/>
</dbReference>
<dbReference type="PROSITE" id="PS50111">
    <property type="entry name" value="CHEMOTAXIS_TRANSDUC_2"/>
    <property type="match status" value="1"/>
</dbReference>
<dbReference type="GO" id="GO:0006935">
    <property type="term" value="P:chemotaxis"/>
    <property type="evidence" value="ECO:0007669"/>
    <property type="project" value="UniProtKB-KW"/>
</dbReference>
<evidence type="ECO:0000259" key="6">
    <source>
        <dbReference type="PROSITE" id="PS50111"/>
    </source>
</evidence>
<evidence type="ECO:0000256" key="3">
    <source>
        <dbReference type="PROSITE-ProRule" id="PRU00284"/>
    </source>
</evidence>
<dbReference type="PANTHER" id="PTHR43531:SF11">
    <property type="entry name" value="METHYL-ACCEPTING CHEMOTAXIS PROTEIN 3"/>
    <property type="match status" value="1"/>
</dbReference>
<keyword evidence="5" id="KW-0812">Transmembrane</keyword>
<feature type="transmembrane region" description="Helical" evidence="5">
    <location>
        <begin position="12"/>
        <end position="28"/>
    </location>
</feature>
<organism evidence="7 8">
    <name type="scientific">Leptospira wolffii</name>
    <dbReference type="NCBI Taxonomy" id="409998"/>
    <lineage>
        <taxon>Bacteria</taxon>
        <taxon>Pseudomonadati</taxon>
        <taxon>Spirochaetota</taxon>
        <taxon>Spirochaetia</taxon>
        <taxon>Leptospirales</taxon>
        <taxon>Leptospiraceae</taxon>
        <taxon>Leptospira</taxon>
    </lineage>
</organism>
<evidence type="ECO:0000256" key="4">
    <source>
        <dbReference type="SAM" id="Coils"/>
    </source>
</evidence>
<keyword evidence="4" id="KW-0175">Coiled coil</keyword>
<feature type="transmembrane region" description="Helical" evidence="5">
    <location>
        <begin position="100"/>
        <end position="118"/>
    </location>
</feature>
<sequence length="508" mass="55885">MKTSGAYKINKIRFSLGSFFFLAILASFKVYSVLVFSITIATVAMILVFAILQHILLKMGSVGEKYAPFFLFTDATLVGFMLISSIFSGPEVGALAIKNGINYITIFFFLMYSGFLASRKITISLGIYSAFVYATALVLASQMGIGFVRKNTETGVITNLSIQTEFFKVAFLFLGSMVTGSIVNLLKETSADAEKAKEAAKNAELTESRKKQMESIAKKLLHSAESLQKFGEGLNHQVQTQAVSIQDISSSLVELNRNIENSTSLVLDQNRKIEELNHESDSLEKILHQTSLNTENITSRVRKSSEYSKQVNESVEKLKLSLEDVKQSFRKVEEVNAIMKEIADRTNLLALNASIESARAGEHGRGFSVVATEVSKLAESSAQNASVISKTIANSAKALQSGDSSAIEVAEKVIFQSNELGTIDENAFSLKTQIEKQNDLNSRMLVALKNLSEISSRLEDVAKGQRERNQEVTHAMHVIDGSILQIAENTKELQVQIEALTREANELN</sequence>
<gene>
    <name evidence="7" type="ORF">CH371_11795</name>
</gene>
<evidence type="ECO:0000256" key="5">
    <source>
        <dbReference type="SAM" id="Phobius"/>
    </source>
</evidence>